<dbReference type="InterPro" id="IPR013083">
    <property type="entry name" value="Znf_RING/FYVE/PHD"/>
</dbReference>
<evidence type="ECO:0000256" key="4">
    <source>
        <dbReference type="ARBA" id="ARBA00023242"/>
    </source>
</evidence>
<evidence type="ECO:0000313" key="9">
    <source>
        <dbReference type="Proteomes" id="UP000053989"/>
    </source>
</evidence>
<dbReference type="EMBL" id="KN822040">
    <property type="protein sequence ID" value="KIM62670.1"/>
    <property type="molecule type" value="Genomic_DNA"/>
</dbReference>
<keyword evidence="4" id="KW-0539">Nucleus</keyword>
<dbReference type="Gene3D" id="3.30.40.10">
    <property type="entry name" value="Zinc/RING finger domain, C3HC4 (zinc finger)"/>
    <property type="match status" value="1"/>
</dbReference>
<feature type="domain" description="HORMA" evidence="7">
    <location>
        <begin position="35"/>
        <end position="292"/>
    </location>
</feature>
<dbReference type="Pfam" id="PF02301">
    <property type="entry name" value="HORMA"/>
    <property type="match status" value="1"/>
</dbReference>
<keyword evidence="5" id="KW-0469">Meiosis</keyword>
<organism evidence="8 9">
    <name type="scientific">Scleroderma citrinum Foug A</name>
    <dbReference type="NCBI Taxonomy" id="1036808"/>
    <lineage>
        <taxon>Eukaryota</taxon>
        <taxon>Fungi</taxon>
        <taxon>Dikarya</taxon>
        <taxon>Basidiomycota</taxon>
        <taxon>Agaricomycotina</taxon>
        <taxon>Agaricomycetes</taxon>
        <taxon>Agaricomycetidae</taxon>
        <taxon>Boletales</taxon>
        <taxon>Sclerodermatineae</taxon>
        <taxon>Sclerodermataceae</taxon>
        <taxon>Scleroderma</taxon>
    </lineage>
</organism>
<evidence type="ECO:0000259" key="7">
    <source>
        <dbReference type="PROSITE" id="PS50815"/>
    </source>
</evidence>
<keyword evidence="9" id="KW-1185">Reference proteome</keyword>
<dbReference type="SUPFAM" id="SSF57903">
    <property type="entry name" value="FYVE/PHD zinc finger"/>
    <property type="match status" value="1"/>
</dbReference>
<evidence type="ECO:0000256" key="6">
    <source>
        <dbReference type="SAM" id="MobiDB-lite"/>
    </source>
</evidence>
<dbReference type="GO" id="GO:0051598">
    <property type="term" value="P:meiotic recombination checkpoint signaling"/>
    <property type="evidence" value="ECO:0007669"/>
    <property type="project" value="TreeGrafter"/>
</dbReference>
<dbReference type="InParanoid" id="A0A0C3DPV4"/>
<proteinExistence type="predicted"/>
<dbReference type="GO" id="GO:0005694">
    <property type="term" value="C:chromosome"/>
    <property type="evidence" value="ECO:0007669"/>
    <property type="project" value="UniProtKB-SubCell"/>
</dbReference>
<dbReference type="Gene3D" id="3.30.900.10">
    <property type="entry name" value="HORMA domain"/>
    <property type="match status" value="1"/>
</dbReference>
<evidence type="ECO:0000256" key="1">
    <source>
        <dbReference type="ARBA" id="ARBA00004123"/>
    </source>
</evidence>
<accession>A0A0C3DPV4</accession>
<gene>
    <name evidence="8" type="ORF">SCLCIDRAFT_15705</name>
</gene>
<reference evidence="9" key="2">
    <citation type="submission" date="2015-01" db="EMBL/GenBank/DDBJ databases">
        <title>Evolutionary Origins and Diversification of the Mycorrhizal Mutualists.</title>
        <authorList>
            <consortium name="DOE Joint Genome Institute"/>
            <consortium name="Mycorrhizal Genomics Consortium"/>
            <person name="Kohler A."/>
            <person name="Kuo A."/>
            <person name="Nagy L.G."/>
            <person name="Floudas D."/>
            <person name="Copeland A."/>
            <person name="Barry K.W."/>
            <person name="Cichocki N."/>
            <person name="Veneault-Fourrey C."/>
            <person name="LaButti K."/>
            <person name="Lindquist E.A."/>
            <person name="Lipzen A."/>
            <person name="Lundell T."/>
            <person name="Morin E."/>
            <person name="Murat C."/>
            <person name="Riley R."/>
            <person name="Ohm R."/>
            <person name="Sun H."/>
            <person name="Tunlid A."/>
            <person name="Henrissat B."/>
            <person name="Grigoriev I.V."/>
            <person name="Hibbett D.S."/>
            <person name="Martin F."/>
        </authorList>
    </citation>
    <scope>NUCLEOTIDE SEQUENCE [LARGE SCALE GENOMIC DNA]</scope>
    <source>
        <strain evidence="9">Foug A</strain>
    </source>
</reference>
<dbReference type="Proteomes" id="UP000053989">
    <property type="component" value="Unassembled WGS sequence"/>
</dbReference>
<dbReference type="PANTHER" id="PTHR48225:SF7">
    <property type="entry name" value="MEIOSIS-SPECIFIC PROTEIN HOP1"/>
    <property type="match status" value="1"/>
</dbReference>
<dbReference type="AlphaFoldDB" id="A0A0C3DPV4"/>
<keyword evidence="3" id="KW-0158">Chromosome</keyword>
<dbReference type="InterPro" id="IPR011011">
    <property type="entry name" value="Znf_FYVE_PHD"/>
</dbReference>
<protein>
    <recommendedName>
        <fullName evidence="7">HORMA domain-containing protein</fullName>
    </recommendedName>
</protein>
<dbReference type="InterPro" id="IPR003511">
    <property type="entry name" value="HORMA_dom"/>
</dbReference>
<dbReference type="OrthoDB" id="1928087at2759"/>
<dbReference type="HOGENOM" id="CLU_014668_0_0_1"/>
<dbReference type="PANTHER" id="PTHR48225">
    <property type="entry name" value="HORMA DOMAIN-CONTAINING PROTEIN 1"/>
    <property type="match status" value="1"/>
</dbReference>
<evidence type="ECO:0000256" key="2">
    <source>
        <dbReference type="ARBA" id="ARBA00004286"/>
    </source>
</evidence>
<evidence type="ECO:0000313" key="8">
    <source>
        <dbReference type="EMBL" id="KIM62670.1"/>
    </source>
</evidence>
<reference evidence="8 9" key="1">
    <citation type="submission" date="2014-04" db="EMBL/GenBank/DDBJ databases">
        <authorList>
            <consortium name="DOE Joint Genome Institute"/>
            <person name="Kuo A."/>
            <person name="Kohler A."/>
            <person name="Nagy L.G."/>
            <person name="Floudas D."/>
            <person name="Copeland A."/>
            <person name="Barry K.W."/>
            <person name="Cichocki N."/>
            <person name="Veneault-Fourrey C."/>
            <person name="LaButti K."/>
            <person name="Lindquist E.A."/>
            <person name="Lipzen A."/>
            <person name="Lundell T."/>
            <person name="Morin E."/>
            <person name="Murat C."/>
            <person name="Sun H."/>
            <person name="Tunlid A."/>
            <person name="Henrissat B."/>
            <person name="Grigoriev I.V."/>
            <person name="Hibbett D.S."/>
            <person name="Martin F."/>
            <person name="Nordberg H.P."/>
            <person name="Cantor M.N."/>
            <person name="Hua S.X."/>
        </authorList>
    </citation>
    <scope>NUCLEOTIDE SEQUENCE [LARGE SCALE GENOMIC DNA]</scope>
    <source>
        <strain evidence="8 9">Foug A</strain>
    </source>
</reference>
<dbReference type="PROSITE" id="PS50815">
    <property type="entry name" value="HORMA"/>
    <property type="match status" value="1"/>
</dbReference>
<dbReference type="InterPro" id="IPR051294">
    <property type="entry name" value="HORMA_MeioticProgression"/>
</dbReference>
<name>A0A0C3DPV4_9AGAM</name>
<evidence type="ECO:0000256" key="5">
    <source>
        <dbReference type="ARBA" id="ARBA00023254"/>
    </source>
</evidence>
<dbReference type="STRING" id="1036808.A0A0C3DPV4"/>
<dbReference type="GO" id="GO:0007130">
    <property type="term" value="P:synaptonemal complex assembly"/>
    <property type="evidence" value="ECO:0007669"/>
    <property type="project" value="TreeGrafter"/>
</dbReference>
<evidence type="ECO:0000256" key="3">
    <source>
        <dbReference type="ARBA" id="ARBA00022454"/>
    </source>
</evidence>
<dbReference type="InterPro" id="IPR036570">
    <property type="entry name" value="HORMA_dom_sf"/>
</dbReference>
<comment type="subcellular location">
    <subcellularLocation>
        <location evidence="2">Chromosome</location>
    </subcellularLocation>
    <subcellularLocation>
        <location evidence="1">Nucleus</location>
    </subcellularLocation>
</comment>
<feature type="region of interest" description="Disordered" evidence="6">
    <location>
        <begin position="515"/>
        <end position="554"/>
    </location>
</feature>
<dbReference type="SUPFAM" id="SSF56019">
    <property type="entry name" value="The spindle assembly checkpoint protein mad2"/>
    <property type="match status" value="1"/>
</dbReference>
<dbReference type="GO" id="GO:0005634">
    <property type="term" value="C:nucleus"/>
    <property type="evidence" value="ECO:0007669"/>
    <property type="project" value="UniProtKB-SubCell"/>
</dbReference>
<sequence>MQAQASSTTNDVQVNPQNISGLLRCQTAIQSLSNTASLQCVETLLRAGLGCIAYLRGLLPFENFTEYHLSAEIKNALSTETNGSSSMGGQARRTISGVTIMNLKRGFTNEGDKILDYLEHGIFDAIEKQYLRRFVFAIYLDNHDPNNIVEAYTFNFQYHKVPGTNTVVPIMSLGDELSKMSLGSSGNGDPVADALKCGKIPTLGEVKRSLKVMIKTLITTISHMESLPKSRFGNFKLFFNESTPDDYQPLHFRAAEVDNHKWFFTTHDTDEVPERMSIGKLQTGWHGVNMKVTSISSFLPSVVEDNNAPFTGIIANSGPKLTPVEEARLRTEDADLQRKDALARNVVWDADADEDADGEETSDEGIILTRYNCIETLVPVGVRGDDGTIQPIPAQDKCGAPSARFEGVSQPTPSGVGKLVIPDHMQDTQVIPDTQETRMHSLTPPAIHKELSLPPSDICAFTASGVSTQGIDTQHLEEKLRNIMRDDSVPSDAEMLGELLVHMRPRREQTNSFLTDMETQAPPQEPLTAPSTRASSDRQRQLASKKTKASVREGVSRGVDEGKLDCDCGTTVEDASILCEGGCKKWYHICYHNMEDKRLPEQFTCFDCRLRQSREWDIITGKIHADIMCRFKELALFRGLAYFRVVPRRAIKIFECQKPKSVMKFREQIGCATALASQLLARLEDEGFIATESAVTDSLGTTREISTKKGKKQARGEAKKTQKELQRTKYVFLHASKRGKAYNDYFNPDPQIENRLMGLADKTQDATQNVLMLAIARQTEATLKRKAESSTGKPTKKIKISIGTAVDLCD</sequence>